<gene>
    <name evidence="2" type="ORF">Baya_2207</name>
</gene>
<evidence type="ECO:0000256" key="1">
    <source>
        <dbReference type="SAM" id="MobiDB-lite"/>
    </source>
</evidence>
<accession>A0A556TNA4</accession>
<dbReference type="Proteomes" id="UP000319801">
    <property type="component" value="Unassembled WGS sequence"/>
</dbReference>
<reference evidence="2 3" key="1">
    <citation type="journal article" date="2019" name="Genome Biol. Evol.">
        <title>Whole-Genome Sequencing of the Giant Devil Catfish, Bagarius yarrelli.</title>
        <authorList>
            <person name="Jiang W."/>
            <person name="Lv Y."/>
            <person name="Cheng L."/>
            <person name="Yang K."/>
            <person name="Chao B."/>
            <person name="Wang X."/>
            <person name="Li Y."/>
            <person name="Pan X."/>
            <person name="You X."/>
            <person name="Zhang Y."/>
            <person name="Yang J."/>
            <person name="Li J."/>
            <person name="Zhang X."/>
            <person name="Liu S."/>
            <person name="Sun C."/>
            <person name="Yang J."/>
            <person name="Shi Q."/>
        </authorList>
    </citation>
    <scope>NUCLEOTIDE SEQUENCE [LARGE SCALE GENOMIC DNA]</scope>
    <source>
        <strain evidence="2">JWS20170419001</strain>
        <tissue evidence="2">Muscle</tissue>
    </source>
</reference>
<dbReference type="AlphaFoldDB" id="A0A556TNA4"/>
<proteinExistence type="predicted"/>
<organism evidence="2 3">
    <name type="scientific">Bagarius yarrelli</name>
    <name type="common">Goonch</name>
    <name type="synonym">Bagrus yarrelli</name>
    <dbReference type="NCBI Taxonomy" id="175774"/>
    <lineage>
        <taxon>Eukaryota</taxon>
        <taxon>Metazoa</taxon>
        <taxon>Chordata</taxon>
        <taxon>Craniata</taxon>
        <taxon>Vertebrata</taxon>
        <taxon>Euteleostomi</taxon>
        <taxon>Actinopterygii</taxon>
        <taxon>Neopterygii</taxon>
        <taxon>Teleostei</taxon>
        <taxon>Ostariophysi</taxon>
        <taxon>Siluriformes</taxon>
        <taxon>Sisoridae</taxon>
        <taxon>Sisorinae</taxon>
        <taxon>Bagarius</taxon>
    </lineage>
</organism>
<dbReference type="EMBL" id="VCAZ01000008">
    <property type="protein sequence ID" value="TSK28020.1"/>
    <property type="molecule type" value="Genomic_DNA"/>
</dbReference>
<feature type="compositionally biased region" description="Basic and acidic residues" evidence="1">
    <location>
        <begin position="198"/>
        <end position="224"/>
    </location>
</feature>
<comment type="caution">
    <text evidence="2">The sequence shown here is derived from an EMBL/GenBank/DDBJ whole genome shotgun (WGS) entry which is preliminary data.</text>
</comment>
<keyword evidence="3" id="KW-1185">Reference proteome</keyword>
<protein>
    <submittedName>
        <fullName evidence="2">Uncharacterized protein</fullName>
    </submittedName>
</protein>
<feature type="region of interest" description="Disordered" evidence="1">
    <location>
        <begin position="181"/>
        <end position="233"/>
    </location>
</feature>
<sequence>MSCVLGLMGVSVLLICMLLLAFVYGEVMELAAGIYGFEILLLYLETPVLPSISPPSPPPPTTLPQSGGLPYFPPLPAPEVRSRKPDQMKFETQLKHQTLTPIPVEGTVFEELEDERLLQGTANSIMTQRDLMTKLTKKDTTPPKSTMIPKMDMMTELKRKLLKRQVSDGAIQDISKENELSTKQEMAAKEQSTLQKVPQKDLIPELKKKDTPPPKRDAITEIKKRQLKRQVTQ</sequence>
<evidence type="ECO:0000313" key="3">
    <source>
        <dbReference type="Proteomes" id="UP000319801"/>
    </source>
</evidence>
<name>A0A556TNA4_BAGYA</name>
<evidence type="ECO:0000313" key="2">
    <source>
        <dbReference type="EMBL" id="TSK28020.1"/>
    </source>
</evidence>